<dbReference type="SUPFAM" id="SSF64288">
    <property type="entry name" value="Chorismate lyase-like"/>
    <property type="match status" value="1"/>
</dbReference>
<evidence type="ECO:0000256" key="3">
    <source>
        <dbReference type="ARBA" id="ARBA00023163"/>
    </source>
</evidence>
<dbReference type="Gene3D" id="1.10.10.10">
    <property type="entry name" value="Winged helix-like DNA-binding domain superfamily/Winged helix DNA-binding domain"/>
    <property type="match status" value="1"/>
</dbReference>
<dbReference type="SMART" id="SM00866">
    <property type="entry name" value="UTRA"/>
    <property type="match status" value="1"/>
</dbReference>
<sequence>MAGSPRQTKHTQVREHLVELIAEGLQPDERLPTERELAETLGVTRVTVRKALDELEKDHLVYRVQGAGTFVSQQRISKTFEFHSFSEDMLARDLTPGSSETQISLESAGGRVGFALGLSPAEQVVHIMRVRTADGRPMCLEHSYLPAALVPGLAERFSGDSLYRELRDSYSIRLERADQTIHAVVLEEPTAELLKVPPFSPAFNVQRTAYDQRNRAIEYAESLYRGDRYSYDLSINRLST</sequence>
<dbReference type="GO" id="GO:0045892">
    <property type="term" value="P:negative regulation of DNA-templated transcription"/>
    <property type="evidence" value="ECO:0007669"/>
    <property type="project" value="TreeGrafter"/>
</dbReference>
<accession>A0A2A9DT42</accession>
<dbReference type="GO" id="GO:0003677">
    <property type="term" value="F:DNA binding"/>
    <property type="evidence" value="ECO:0007669"/>
    <property type="project" value="UniProtKB-KW"/>
</dbReference>
<dbReference type="Gene3D" id="3.40.1410.10">
    <property type="entry name" value="Chorismate lyase-like"/>
    <property type="match status" value="1"/>
</dbReference>
<dbReference type="GO" id="GO:0003700">
    <property type="term" value="F:DNA-binding transcription factor activity"/>
    <property type="evidence" value="ECO:0007669"/>
    <property type="project" value="InterPro"/>
</dbReference>
<proteinExistence type="predicted"/>
<dbReference type="RefSeq" id="WP_169923387.1">
    <property type="nucleotide sequence ID" value="NZ_PDJE01000001.1"/>
</dbReference>
<evidence type="ECO:0000259" key="4">
    <source>
        <dbReference type="PROSITE" id="PS50949"/>
    </source>
</evidence>
<dbReference type="Pfam" id="PF00392">
    <property type="entry name" value="GntR"/>
    <property type="match status" value="1"/>
</dbReference>
<dbReference type="PANTHER" id="PTHR44846">
    <property type="entry name" value="MANNOSYL-D-GLYCERATE TRANSPORT/METABOLISM SYSTEM REPRESSOR MNGR-RELATED"/>
    <property type="match status" value="1"/>
</dbReference>
<protein>
    <submittedName>
        <fullName evidence="5">GntR family transcriptional regulator</fullName>
    </submittedName>
</protein>
<dbReference type="CDD" id="cd07377">
    <property type="entry name" value="WHTH_GntR"/>
    <property type="match status" value="1"/>
</dbReference>
<evidence type="ECO:0000313" key="5">
    <source>
        <dbReference type="EMBL" id="PFG29957.1"/>
    </source>
</evidence>
<dbReference type="Proteomes" id="UP000221369">
    <property type="component" value="Unassembled WGS sequence"/>
</dbReference>
<dbReference type="PANTHER" id="PTHR44846:SF1">
    <property type="entry name" value="MANNOSYL-D-GLYCERATE TRANSPORT_METABOLISM SYSTEM REPRESSOR MNGR-RELATED"/>
    <property type="match status" value="1"/>
</dbReference>
<dbReference type="InterPro" id="IPR050679">
    <property type="entry name" value="Bact_HTH_transcr_reg"/>
</dbReference>
<dbReference type="AlphaFoldDB" id="A0A2A9DT42"/>
<name>A0A2A9DT42_9MICO</name>
<comment type="caution">
    <text evidence="5">The sequence shown here is derived from an EMBL/GenBank/DDBJ whole genome shotgun (WGS) entry which is preliminary data.</text>
</comment>
<organism evidence="5 6">
    <name type="scientific">Paramicrobacterium agarici</name>
    <dbReference type="NCBI Taxonomy" id="630514"/>
    <lineage>
        <taxon>Bacteria</taxon>
        <taxon>Bacillati</taxon>
        <taxon>Actinomycetota</taxon>
        <taxon>Actinomycetes</taxon>
        <taxon>Micrococcales</taxon>
        <taxon>Microbacteriaceae</taxon>
        <taxon>Paramicrobacterium</taxon>
    </lineage>
</organism>
<dbReference type="PRINTS" id="PR00035">
    <property type="entry name" value="HTHGNTR"/>
</dbReference>
<dbReference type="SUPFAM" id="SSF46785">
    <property type="entry name" value="Winged helix' DNA-binding domain"/>
    <property type="match status" value="1"/>
</dbReference>
<keyword evidence="1" id="KW-0805">Transcription regulation</keyword>
<dbReference type="Pfam" id="PF07702">
    <property type="entry name" value="UTRA"/>
    <property type="match status" value="1"/>
</dbReference>
<dbReference type="InterPro" id="IPR028978">
    <property type="entry name" value="Chorismate_lyase_/UTRA_dom_sf"/>
</dbReference>
<evidence type="ECO:0000256" key="1">
    <source>
        <dbReference type="ARBA" id="ARBA00023015"/>
    </source>
</evidence>
<gene>
    <name evidence="5" type="ORF">ATJ78_0876</name>
</gene>
<dbReference type="EMBL" id="PDJE01000001">
    <property type="protein sequence ID" value="PFG29957.1"/>
    <property type="molecule type" value="Genomic_DNA"/>
</dbReference>
<keyword evidence="6" id="KW-1185">Reference proteome</keyword>
<dbReference type="InterPro" id="IPR000524">
    <property type="entry name" value="Tscrpt_reg_HTH_GntR"/>
</dbReference>
<dbReference type="SMART" id="SM00345">
    <property type="entry name" value="HTH_GNTR"/>
    <property type="match status" value="1"/>
</dbReference>
<dbReference type="InterPro" id="IPR036388">
    <property type="entry name" value="WH-like_DNA-bd_sf"/>
</dbReference>
<evidence type="ECO:0000256" key="2">
    <source>
        <dbReference type="ARBA" id="ARBA00023125"/>
    </source>
</evidence>
<evidence type="ECO:0000313" key="6">
    <source>
        <dbReference type="Proteomes" id="UP000221369"/>
    </source>
</evidence>
<dbReference type="InterPro" id="IPR036390">
    <property type="entry name" value="WH_DNA-bd_sf"/>
</dbReference>
<dbReference type="PROSITE" id="PS50949">
    <property type="entry name" value="HTH_GNTR"/>
    <property type="match status" value="1"/>
</dbReference>
<feature type="domain" description="HTH gntR-type" evidence="4">
    <location>
        <begin position="7"/>
        <end position="74"/>
    </location>
</feature>
<dbReference type="InterPro" id="IPR011663">
    <property type="entry name" value="UTRA"/>
</dbReference>
<keyword evidence="3" id="KW-0804">Transcription</keyword>
<keyword evidence="2" id="KW-0238">DNA-binding</keyword>
<reference evidence="5 6" key="1">
    <citation type="submission" date="2017-10" db="EMBL/GenBank/DDBJ databases">
        <title>Sequencing the genomes of 1000 actinobacteria strains.</title>
        <authorList>
            <person name="Klenk H.-P."/>
        </authorList>
    </citation>
    <scope>NUCLEOTIDE SEQUENCE [LARGE SCALE GENOMIC DNA]</scope>
    <source>
        <strain evidence="5 6">DSM 21798</strain>
    </source>
</reference>